<comment type="caution">
    <text evidence="3">The sequence shown here is derived from an EMBL/GenBank/DDBJ whole genome shotgun (WGS) entry which is preliminary data.</text>
</comment>
<accession>A0A5B6X5B7</accession>
<dbReference type="InterPro" id="IPR012337">
    <property type="entry name" value="RNaseH-like_sf"/>
</dbReference>
<dbReference type="GO" id="GO:0003676">
    <property type="term" value="F:nucleic acid binding"/>
    <property type="evidence" value="ECO:0007669"/>
    <property type="project" value="InterPro"/>
</dbReference>
<proteinExistence type="predicted"/>
<dbReference type="InterPro" id="IPR043128">
    <property type="entry name" value="Rev_trsase/Diguanyl_cyclase"/>
</dbReference>
<dbReference type="FunFam" id="3.30.70.270:FF:000020">
    <property type="entry name" value="Transposon Tf2-6 polyprotein-like Protein"/>
    <property type="match status" value="1"/>
</dbReference>
<dbReference type="GO" id="GO:0015074">
    <property type="term" value="P:DNA integration"/>
    <property type="evidence" value="ECO:0007669"/>
    <property type="project" value="InterPro"/>
</dbReference>
<gene>
    <name evidence="3" type="ORF">EPI10_031877</name>
</gene>
<dbReference type="PANTHER" id="PTHR37984:SF5">
    <property type="entry name" value="PROTEIN NYNRIN-LIKE"/>
    <property type="match status" value="1"/>
</dbReference>
<dbReference type="PANTHER" id="PTHR37984">
    <property type="entry name" value="PROTEIN CBG26694"/>
    <property type="match status" value="1"/>
</dbReference>
<protein>
    <submittedName>
        <fullName evidence="3">DNA/RNA polymerases superfamily protein</fullName>
    </submittedName>
</protein>
<dbReference type="PROSITE" id="PS50994">
    <property type="entry name" value="INTEGRASE"/>
    <property type="match status" value="1"/>
</dbReference>
<dbReference type="Gene3D" id="3.10.10.10">
    <property type="entry name" value="HIV Type 1 Reverse Transcriptase, subunit A, domain 1"/>
    <property type="match status" value="2"/>
</dbReference>
<feature type="domain" description="Integrase catalytic" evidence="2">
    <location>
        <begin position="519"/>
        <end position="630"/>
    </location>
</feature>
<feature type="compositionally biased region" description="Polar residues" evidence="1">
    <location>
        <begin position="150"/>
        <end position="160"/>
    </location>
</feature>
<dbReference type="Gene3D" id="3.30.70.270">
    <property type="match status" value="2"/>
</dbReference>
<feature type="region of interest" description="Disordered" evidence="1">
    <location>
        <begin position="128"/>
        <end position="160"/>
    </location>
</feature>
<dbReference type="InterPro" id="IPR001584">
    <property type="entry name" value="Integrase_cat-core"/>
</dbReference>
<dbReference type="SUPFAM" id="SSF56672">
    <property type="entry name" value="DNA/RNA polymerases"/>
    <property type="match status" value="1"/>
</dbReference>
<evidence type="ECO:0000259" key="2">
    <source>
        <dbReference type="PROSITE" id="PS50994"/>
    </source>
</evidence>
<dbReference type="SUPFAM" id="SSF53098">
    <property type="entry name" value="Ribonuclease H-like"/>
    <property type="match status" value="1"/>
</dbReference>
<dbReference type="InterPro" id="IPR050951">
    <property type="entry name" value="Retrovirus_Pol_polyprotein"/>
</dbReference>
<organism evidence="3 4">
    <name type="scientific">Gossypium australe</name>
    <dbReference type="NCBI Taxonomy" id="47621"/>
    <lineage>
        <taxon>Eukaryota</taxon>
        <taxon>Viridiplantae</taxon>
        <taxon>Streptophyta</taxon>
        <taxon>Embryophyta</taxon>
        <taxon>Tracheophyta</taxon>
        <taxon>Spermatophyta</taxon>
        <taxon>Magnoliopsida</taxon>
        <taxon>eudicotyledons</taxon>
        <taxon>Gunneridae</taxon>
        <taxon>Pentapetalae</taxon>
        <taxon>rosids</taxon>
        <taxon>malvids</taxon>
        <taxon>Malvales</taxon>
        <taxon>Malvaceae</taxon>
        <taxon>Malvoideae</taxon>
        <taxon>Gossypium</taxon>
    </lineage>
</organism>
<keyword evidence="4" id="KW-1185">Reference proteome</keyword>
<dbReference type="InterPro" id="IPR056924">
    <property type="entry name" value="SH3_Tf2-1"/>
</dbReference>
<reference evidence="4" key="1">
    <citation type="journal article" date="2019" name="Plant Biotechnol. J.">
        <title>Genome sequencing of the Australian wild diploid species Gossypium australe highlights disease resistance and delayed gland morphogenesis.</title>
        <authorList>
            <person name="Cai Y."/>
            <person name="Cai X."/>
            <person name="Wang Q."/>
            <person name="Wang P."/>
            <person name="Zhang Y."/>
            <person name="Cai C."/>
            <person name="Xu Y."/>
            <person name="Wang K."/>
            <person name="Zhou Z."/>
            <person name="Wang C."/>
            <person name="Geng S."/>
            <person name="Li B."/>
            <person name="Dong Q."/>
            <person name="Hou Y."/>
            <person name="Wang H."/>
            <person name="Ai P."/>
            <person name="Liu Z."/>
            <person name="Yi F."/>
            <person name="Sun M."/>
            <person name="An G."/>
            <person name="Cheng J."/>
            <person name="Zhang Y."/>
            <person name="Shi Q."/>
            <person name="Xie Y."/>
            <person name="Shi X."/>
            <person name="Chang Y."/>
            <person name="Huang F."/>
            <person name="Chen Y."/>
            <person name="Hong S."/>
            <person name="Mi L."/>
            <person name="Sun Q."/>
            <person name="Zhang L."/>
            <person name="Zhou B."/>
            <person name="Peng R."/>
            <person name="Zhang X."/>
            <person name="Liu F."/>
        </authorList>
    </citation>
    <scope>NUCLEOTIDE SEQUENCE [LARGE SCALE GENOMIC DNA]</scope>
    <source>
        <strain evidence="4">cv. PA1801</strain>
    </source>
</reference>
<dbReference type="Proteomes" id="UP000325315">
    <property type="component" value="Unassembled WGS sequence"/>
</dbReference>
<dbReference type="EMBL" id="SMMG02000001">
    <property type="protein sequence ID" value="KAA3488097.1"/>
    <property type="molecule type" value="Genomic_DNA"/>
</dbReference>
<dbReference type="InterPro" id="IPR043502">
    <property type="entry name" value="DNA/RNA_pol_sf"/>
</dbReference>
<dbReference type="AlphaFoldDB" id="A0A5B6X5B7"/>
<evidence type="ECO:0000313" key="3">
    <source>
        <dbReference type="EMBL" id="KAA3488097.1"/>
    </source>
</evidence>
<dbReference type="OrthoDB" id="41323at2759"/>
<dbReference type="InterPro" id="IPR036397">
    <property type="entry name" value="RNaseH_sf"/>
</dbReference>
<dbReference type="Gene3D" id="3.30.420.10">
    <property type="entry name" value="Ribonuclease H-like superfamily/Ribonuclease H"/>
    <property type="match status" value="1"/>
</dbReference>
<evidence type="ECO:0000313" key="4">
    <source>
        <dbReference type="Proteomes" id="UP000325315"/>
    </source>
</evidence>
<sequence>MHSTMNLNLLNKPPIDKIYKYGAEEFRATSDDDAEKAEFWLENTIRVFDEMSLTPKERIKCVVSLLRDAAYQWWKTLISVVPKERFVVLVDRACKAEALEKDKRNVESESRDVRKRFLSKSFQSDAKKFRDEHGRSKANVRQLSRDRARSQSNIKSPATSIASVGNTPARAYAIRAREEASSPNVITGTFTLYDTSVIALIGPVSKKKVESVPVVCEFSDVFPEELPGLPSIREVEFGIDLLLGTTFISISPFRMAPTELKDLKSQLQELTNRGFARPSLSPSGAAVLFVKKKDGTMRMCIDRLKGAIVFSKIDLRSGYYQIRVKDSDIPKIAFRTSKCEFWLREVGFLGHIVLASGIRVDLSKIFAILELKPPKNVSEVRNFLGLVGYYRRFVKGFSMIANLLTRLLQKDVSFEWPDKCQKSFNQLKALLTEAPVLVQPESGKEFICDAQKVDNEMLAKRAQCDLNLDSEFQIDPDHCLKFRDRVSAKHQVPFGLLQPILIPEWKWDRVMIEFVSDCGVPLSIVSDRDPRFTSRFWKKLQEALGTKLHFSTAFHPQTDGQFEWIIQILKDMLRCCILEFDDLKQKDIEFEIGDKVFLKVSPWKKVLRFRRKGKLSPRFIGPYAIIKRVGPIAYILLLPPVLEKIHNVFHVSMLRQY</sequence>
<evidence type="ECO:0000256" key="1">
    <source>
        <dbReference type="SAM" id="MobiDB-lite"/>
    </source>
</evidence>
<dbReference type="Pfam" id="PF24626">
    <property type="entry name" value="SH3_Tf2-1"/>
    <property type="match status" value="1"/>
</dbReference>
<name>A0A5B6X5B7_9ROSI</name>